<evidence type="ECO:0000256" key="2">
    <source>
        <dbReference type="ARBA" id="ARBA00022475"/>
    </source>
</evidence>
<dbReference type="InterPro" id="IPR057074">
    <property type="entry name" value="IR75A_N"/>
</dbReference>
<keyword evidence="6" id="KW-0675">Receptor</keyword>
<dbReference type="OrthoDB" id="413361at2759"/>
<organism evidence="10 11">
    <name type="scientific">Habropoda laboriosa</name>
    <dbReference type="NCBI Taxonomy" id="597456"/>
    <lineage>
        <taxon>Eukaryota</taxon>
        <taxon>Metazoa</taxon>
        <taxon>Ecdysozoa</taxon>
        <taxon>Arthropoda</taxon>
        <taxon>Hexapoda</taxon>
        <taxon>Insecta</taxon>
        <taxon>Pterygota</taxon>
        <taxon>Neoptera</taxon>
        <taxon>Endopterygota</taxon>
        <taxon>Hymenoptera</taxon>
        <taxon>Apocrita</taxon>
        <taxon>Aculeata</taxon>
        <taxon>Apoidea</taxon>
        <taxon>Anthophila</taxon>
        <taxon>Apidae</taxon>
        <taxon>Habropoda</taxon>
    </lineage>
</organism>
<evidence type="ECO:0000256" key="1">
    <source>
        <dbReference type="ARBA" id="ARBA00004651"/>
    </source>
</evidence>
<dbReference type="Gene3D" id="1.10.287.70">
    <property type="match status" value="1"/>
</dbReference>
<evidence type="ECO:0000313" key="11">
    <source>
        <dbReference type="Proteomes" id="UP000053825"/>
    </source>
</evidence>
<feature type="domain" description="Ionotropic receptor 75a N-terminal" evidence="9">
    <location>
        <begin position="264"/>
        <end position="410"/>
    </location>
</feature>
<sequence length="776" mass="89616">MNRENIGKNEKYSGAVVLSIGIISQQGANFLPKRIPSRIALFQITIHSWIMYNYYSASIVSARLSEPLDMMEDSVTVLADSNLKIAAEAVPYLNYFLYKLNWESDYFRKKRWDPLPESKRYLPIEEGIRQVSQGILAYHTDPNTAYPYVERMFDSNKICELTEIHLFKQSVMGMYASHNGQFIEIAKIGLTKMFNTGLRDRQIKHWSSRKPQCQPDTLSTRSITIYETAPALILLAFGMVAAGTMCIVENINDYQIIKRFNGAMIPVSIKQLSPNINISRFLNTSCWNLGVFLDLQCSFADEVVTKLFNEASTYYMFDHLHQWLILGEDMNRTVQLLNDSTFSIITDVAITVAKDDNYALYDVYNHCKHCGSLLNITKLGTWTRNDGLKISLSTEKFSRRWNYHKAKVKVAGYVAFRPKDQNLEDYLKDYSTMHTDNFSKYLYSIVIHLQDVFNLSFEILEINYWDKNDTNGPVVTGLRERKFDLAYYPLVLTQDRLTYADVMIQVMPLRTCFMFRTVPSQKMDVNVIFRPFARTVWYMISLLIVIIILALWIIFKAGKDNIDTDSVLVTVAAVCQQGAIVSARLNAPLNKMNDSLYSLVKSKMKLGASKEIYLNLIMNSTLDEIQYFKRYWQSIPEEKKYYSIKDGVKAIMKPGFAYHTEPLKAYPLIERTFDNQMICQLTEVHLLRPSILGVWSTRHGQFQEVAKIGLIRILTSGIRKRELIRWKPRTPFCDEDQQYVSSVTIIEALPIILVLLFGIVLSVIICFMEQMIFRVL</sequence>
<feature type="transmembrane region" description="Helical" evidence="8">
    <location>
        <begin position="748"/>
        <end position="768"/>
    </location>
</feature>
<feature type="transmembrane region" description="Helical" evidence="8">
    <location>
        <begin position="536"/>
        <end position="555"/>
    </location>
</feature>
<keyword evidence="4 8" id="KW-1133">Transmembrane helix</keyword>
<dbReference type="PANTHER" id="PTHR42643:SF30">
    <property type="entry name" value="IONOTROPIC RECEPTOR 40A-RELATED"/>
    <property type="match status" value="1"/>
</dbReference>
<dbReference type="GO" id="GO:0005886">
    <property type="term" value="C:plasma membrane"/>
    <property type="evidence" value="ECO:0007669"/>
    <property type="project" value="UniProtKB-SubCell"/>
</dbReference>
<evidence type="ECO:0000256" key="5">
    <source>
        <dbReference type="ARBA" id="ARBA00023136"/>
    </source>
</evidence>
<evidence type="ECO:0000256" key="8">
    <source>
        <dbReference type="SAM" id="Phobius"/>
    </source>
</evidence>
<evidence type="ECO:0000256" key="7">
    <source>
        <dbReference type="ARBA" id="ARBA00023180"/>
    </source>
</evidence>
<gene>
    <name evidence="10" type="ORF">WH47_05469</name>
</gene>
<keyword evidence="2" id="KW-1003">Cell membrane</keyword>
<dbReference type="InterPro" id="IPR052192">
    <property type="entry name" value="Insect_Ionotropic_Sensory_Rcpt"/>
</dbReference>
<keyword evidence="7" id="KW-0325">Glycoprotein</keyword>
<evidence type="ECO:0000256" key="3">
    <source>
        <dbReference type="ARBA" id="ARBA00022692"/>
    </source>
</evidence>
<proteinExistence type="predicted"/>
<comment type="subcellular location">
    <subcellularLocation>
        <location evidence="1">Cell membrane</location>
        <topology evidence="1">Multi-pass membrane protein</topology>
    </subcellularLocation>
</comment>
<keyword evidence="3 8" id="KW-0812">Transmembrane</keyword>
<dbReference type="Proteomes" id="UP000053825">
    <property type="component" value="Unassembled WGS sequence"/>
</dbReference>
<name>A0A0L7RFL7_9HYME</name>
<evidence type="ECO:0000259" key="9">
    <source>
        <dbReference type="Pfam" id="PF24576"/>
    </source>
</evidence>
<keyword evidence="5 8" id="KW-0472">Membrane</keyword>
<evidence type="ECO:0000256" key="4">
    <source>
        <dbReference type="ARBA" id="ARBA00022989"/>
    </source>
</evidence>
<dbReference type="SUPFAM" id="SSF53850">
    <property type="entry name" value="Periplasmic binding protein-like II"/>
    <property type="match status" value="2"/>
</dbReference>
<accession>A0A0L7RFL7</accession>
<dbReference type="EMBL" id="KQ414606">
    <property type="protein sequence ID" value="KOC69526.1"/>
    <property type="molecule type" value="Genomic_DNA"/>
</dbReference>
<dbReference type="STRING" id="597456.A0A0L7RFL7"/>
<evidence type="ECO:0000256" key="6">
    <source>
        <dbReference type="ARBA" id="ARBA00023170"/>
    </source>
</evidence>
<protein>
    <recommendedName>
        <fullName evidence="9">Ionotropic receptor 75a N-terminal domain-containing protein</fullName>
    </recommendedName>
</protein>
<dbReference type="PANTHER" id="PTHR42643">
    <property type="entry name" value="IONOTROPIC RECEPTOR 20A-RELATED"/>
    <property type="match status" value="1"/>
</dbReference>
<reference evidence="10 11" key="1">
    <citation type="submission" date="2015-07" db="EMBL/GenBank/DDBJ databases">
        <title>The genome of Habropoda laboriosa.</title>
        <authorList>
            <person name="Pan H."/>
            <person name="Kapheim K."/>
        </authorList>
    </citation>
    <scope>NUCLEOTIDE SEQUENCE [LARGE SCALE GENOMIC DNA]</scope>
    <source>
        <strain evidence="10">0110345459</strain>
    </source>
</reference>
<dbReference type="AlphaFoldDB" id="A0A0L7RFL7"/>
<evidence type="ECO:0000313" key="10">
    <source>
        <dbReference type="EMBL" id="KOC69526.1"/>
    </source>
</evidence>
<dbReference type="Pfam" id="PF24576">
    <property type="entry name" value="IR75A_N"/>
    <property type="match status" value="1"/>
</dbReference>
<keyword evidence="11" id="KW-1185">Reference proteome</keyword>